<evidence type="ECO:0000313" key="4">
    <source>
        <dbReference type="Proteomes" id="UP000324800"/>
    </source>
</evidence>
<feature type="compositionally biased region" description="Low complexity" evidence="1">
    <location>
        <begin position="619"/>
        <end position="652"/>
    </location>
</feature>
<proteinExistence type="predicted"/>
<gene>
    <name evidence="3" type="ORF">EZS28_007747</name>
</gene>
<dbReference type="PANTHER" id="PTHR47052">
    <property type="entry name" value="CONSERVED SERINE PROLINE-RICH PROTEIN (AFU_ORTHOLOGUE AFUA_2G01790)"/>
    <property type="match status" value="1"/>
</dbReference>
<name>A0A5J4WQ86_9EUKA</name>
<dbReference type="InterPro" id="IPR016024">
    <property type="entry name" value="ARM-type_fold"/>
</dbReference>
<protein>
    <recommendedName>
        <fullName evidence="2">C2 domain-containing protein</fullName>
    </recommendedName>
</protein>
<dbReference type="EMBL" id="SNRW01001355">
    <property type="protein sequence ID" value="KAA6396722.1"/>
    <property type="molecule type" value="Genomic_DNA"/>
</dbReference>
<comment type="caution">
    <text evidence="3">The sequence shown here is derived from an EMBL/GenBank/DDBJ whole genome shotgun (WGS) entry which is preliminary data.</text>
</comment>
<dbReference type="Gene3D" id="2.60.40.150">
    <property type="entry name" value="C2 domain"/>
    <property type="match status" value="1"/>
</dbReference>
<dbReference type="InterPro" id="IPR035892">
    <property type="entry name" value="C2_domain_sf"/>
</dbReference>
<dbReference type="Gene3D" id="1.25.10.10">
    <property type="entry name" value="Leucine-rich Repeat Variant"/>
    <property type="match status" value="1"/>
</dbReference>
<feature type="compositionally biased region" description="Gly residues" evidence="1">
    <location>
        <begin position="905"/>
        <end position="914"/>
    </location>
</feature>
<feature type="region of interest" description="Disordered" evidence="1">
    <location>
        <begin position="1052"/>
        <end position="1071"/>
    </location>
</feature>
<accession>A0A5J4WQ86</accession>
<feature type="non-terminal residue" evidence="3">
    <location>
        <position position="1"/>
    </location>
</feature>
<sequence>ICDDARVSDETAATNVLDQTESDHNIQLKKERTLQALVEILGEEGQPMAALSECGAQLEKEREVKENEGVDTGSLGGSLVVKVVGVRDVKSTDFDGKQDPYVKVNYAGKEEKTQKVRNQADADYNETFTFDIAPKEEGSLEANTNVVIEIWDYDTLSKDDIVGSITVPFENYKNVVTPLTLPVKSADDKEDQEAGKVILEIEWRTESDKTRNMVKSPLQVVLDEFNEVFNLQEHLMSMPELDKQDLTKVVIQRIGEASTLIAPPNPNQQFNLNDSSDSTRKVSLYPVNVTAGLINVASILSARPEGSGIAQLMTQTRLVQYLFAIMDAHPENTQIVKHGARTLRRMLQFRIAPSKGVNVQLSSTSSVYGGQMQASTPILATSAALAGQGKDIKDEISYYDGIKILINCATMHGEFFMNDPPNVGANGKLDDAYENERNHQTQLMMYVLRVLNIMAYELIYADKFYEVLFDGFNVEAGSQPPKVPFIQTLFGIVRHHQYIMPTLFSTTMFFLSNLAAMMPPTSLMGSFPSFSACMIDHVPNLMQLMRDAIATYVYDSPNLCTPVFIFVANICKETKARKDGVSSEVLLHELALSVALEYSKDKDKEKDKDKKDKSKQQQGPATTPIPGITPTGNLTPGPGNATTPQQQQQQQQVRKAVDYTDGIYVVQGALSVIAMLAPDEQVAVTLKLYGILQFIERVLDKEFANPTIASDGILLIKHLMYSDSVQRSIIEETHLPSTLLKICDEYGTLEEGRYTHLVKRAKDAFIALLHAGLNKKDKAMSEAVPRIVDMLQKQEDKDEQGSNASCEMLRVICLTDQGKKAIRDQSGEQRIAEELGKNSEKIKPLAKNAVDTAGAFTQAERSSGKLLAQYSTFQHLCTFLNTASKTTNGTLMPPKSQFDSEDGGNEGGGGGQGSGHPSASEFDIVQSIIRVMAPGRKCYGEVCQVKSHDLVDPNNPSKGYQDTCYLVVKVDQNLLIGASAGGSKKFEPAPLFARQEYLSCLRTLKIFTRYDDLSIQMLTAGVSTGILSLIQRICNEHDAVYVPNETTGVYTPPTYTEKDLDPRSPTPSPALMGQPNLSTSVWIDYPTTWVALRQCFVLFRLVMQYRGQFDRITSKDEKFVQIVVRVAKVALFKQEREFLFSQFYEDLNEKKRQQQQADKQSSGYTVQYEEYLEEEEYEEEQEYFVLEMVPHEVEEEIEEQEEYEEAEEVPEGQEPPEVPLMIQKTRTVKKKIKVTKEFQENVRHTRMVKRNRINTKTRVKLDDEFGTRVDKQDQKDPKDRIDNALGDIENEVLDEKMTYNDQEYVPDVFTVLGLCGGDEGGEEGKKAVGEKGGLDILLHSIELSTKLISQINGYKKLNSLRRISITPRKKKKQRPKEGGEEGEVEEYEVEFFDEETIISIAARSIAAVLEKNAANRVRFLKAGGVAVIIPALRLFSWKLTTHLKTLEQLIKLIAENGIIDKDIANEAAKCGAKHVVKRMLELLEPIDEQKDSEQIQDQKNKIRDCGERFLAVLEKIQ</sequence>
<feature type="region of interest" description="Disordered" evidence="1">
    <location>
        <begin position="888"/>
        <end position="917"/>
    </location>
</feature>
<dbReference type="Pfam" id="PF00168">
    <property type="entry name" value="C2"/>
    <property type="match status" value="1"/>
</dbReference>
<dbReference type="CDD" id="cd00030">
    <property type="entry name" value="C2"/>
    <property type="match status" value="1"/>
</dbReference>
<feature type="domain" description="C2" evidence="2">
    <location>
        <begin position="60"/>
        <end position="183"/>
    </location>
</feature>
<feature type="region of interest" description="Disordered" evidence="1">
    <location>
        <begin position="601"/>
        <end position="653"/>
    </location>
</feature>
<organism evidence="3 4">
    <name type="scientific">Streblomastix strix</name>
    <dbReference type="NCBI Taxonomy" id="222440"/>
    <lineage>
        <taxon>Eukaryota</taxon>
        <taxon>Metamonada</taxon>
        <taxon>Preaxostyla</taxon>
        <taxon>Oxymonadida</taxon>
        <taxon>Streblomastigidae</taxon>
        <taxon>Streblomastix</taxon>
    </lineage>
</organism>
<evidence type="ECO:0000313" key="3">
    <source>
        <dbReference type="EMBL" id="KAA6396722.1"/>
    </source>
</evidence>
<dbReference type="InterPro" id="IPR000008">
    <property type="entry name" value="C2_dom"/>
</dbReference>
<dbReference type="Proteomes" id="UP000324800">
    <property type="component" value="Unassembled WGS sequence"/>
</dbReference>
<dbReference type="InterPro" id="IPR052981">
    <property type="entry name" value="Ingression_C2_domain"/>
</dbReference>
<reference evidence="3 4" key="1">
    <citation type="submission" date="2019-03" db="EMBL/GenBank/DDBJ databases">
        <title>Single cell metagenomics reveals metabolic interactions within the superorganism composed of flagellate Streblomastix strix and complex community of Bacteroidetes bacteria on its surface.</title>
        <authorList>
            <person name="Treitli S.C."/>
            <person name="Kolisko M."/>
            <person name="Husnik F."/>
            <person name="Keeling P."/>
            <person name="Hampl V."/>
        </authorList>
    </citation>
    <scope>NUCLEOTIDE SEQUENCE [LARGE SCALE GENOMIC DNA]</scope>
    <source>
        <strain evidence="3">ST1C</strain>
    </source>
</reference>
<dbReference type="PROSITE" id="PS50004">
    <property type="entry name" value="C2"/>
    <property type="match status" value="1"/>
</dbReference>
<evidence type="ECO:0000256" key="1">
    <source>
        <dbReference type="SAM" id="MobiDB-lite"/>
    </source>
</evidence>
<feature type="compositionally biased region" description="Basic and acidic residues" evidence="1">
    <location>
        <begin position="601"/>
        <end position="615"/>
    </location>
</feature>
<dbReference type="PANTHER" id="PTHR47052:SF3">
    <property type="entry name" value="INGRESSION PROTEIN 1"/>
    <property type="match status" value="1"/>
</dbReference>
<dbReference type="SMART" id="SM00239">
    <property type="entry name" value="C2"/>
    <property type="match status" value="1"/>
</dbReference>
<dbReference type="OrthoDB" id="419768at2759"/>
<dbReference type="InterPro" id="IPR011989">
    <property type="entry name" value="ARM-like"/>
</dbReference>
<evidence type="ECO:0000259" key="2">
    <source>
        <dbReference type="PROSITE" id="PS50004"/>
    </source>
</evidence>
<dbReference type="SUPFAM" id="SSF48371">
    <property type="entry name" value="ARM repeat"/>
    <property type="match status" value="1"/>
</dbReference>
<dbReference type="SUPFAM" id="SSF49562">
    <property type="entry name" value="C2 domain (Calcium/lipid-binding domain, CaLB)"/>
    <property type="match status" value="1"/>
</dbReference>